<keyword evidence="4" id="KW-1185">Reference proteome</keyword>
<evidence type="ECO:0000313" key="3">
    <source>
        <dbReference type="EMBL" id="CAN93540.1"/>
    </source>
</evidence>
<dbReference type="BioCyc" id="SCEL448385:SCE_RS17320-MONOMER"/>
<proteinExistence type="predicted"/>
<feature type="signal peptide" evidence="1">
    <location>
        <begin position="1"/>
        <end position="23"/>
    </location>
</feature>
<evidence type="ECO:0000256" key="1">
    <source>
        <dbReference type="SAM" id="SignalP"/>
    </source>
</evidence>
<dbReference type="InterPro" id="IPR011042">
    <property type="entry name" value="6-blade_b-propeller_TolB-like"/>
</dbReference>
<sequence length="311" mass="32284">MKTQPKRLAAVLACLVAVLPACAESEAPTAPERRRVGGFSTPESVLHDEERDVYLVSNIVGSPVEKDDRAFISRVSPDGEILDLTWIDGASEGVTLSAPKGMAIAGGRLYVADIDVIRVFDASDGAPIEDIEVAGAGLLNDVAAMPDGSIVVSDSGVAIGEGGFTSIGTDALIAVDPGGEVSRLIADPALPHPNGVACAEGEIWVAYLGAARVDALDALDALDVSPRPRREISLPAGTLDGLVRLDDGRLLVSSWDAGAVFEIDPAGDAAPRVSTLAADLPSPADLGWDRARNRLLVPLFNDGEIVLLDVK</sequence>
<dbReference type="Gene3D" id="2.120.10.30">
    <property type="entry name" value="TolB, C-terminal domain"/>
    <property type="match status" value="1"/>
</dbReference>
<reference evidence="3 4" key="1">
    <citation type="journal article" date="2007" name="Nat. Biotechnol.">
        <title>Complete genome sequence of the myxobacterium Sorangium cellulosum.</title>
        <authorList>
            <person name="Schneiker S."/>
            <person name="Perlova O."/>
            <person name="Kaiser O."/>
            <person name="Gerth K."/>
            <person name="Alici A."/>
            <person name="Altmeyer M.O."/>
            <person name="Bartels D."/>
            <person name="Bekel T."/>
            <person name="Beyer S."/>
            <person name="Bode E."/>
            <person name="Bode H.B."/>
            <person name="Bolten C.J."/>
            <person name="Choudhuri J.V."/>
            <person name="Doss S."/>
            <person name="Elnakady Y.A."/>
            <person name="Frank B."/>
            <person name="Gaigalat L."/>
            <person name="Goesmann A."/>
            <person name="Groeger C."/>
            <person name="Gross F."/>
            <person name="Jelsbak L."/>
            <person name="Jelsbak L."/>
            <person name="Kalinowski J."/>
            <person name="Kegler C."/>
            <person name="Knauber T."/>
            <person name="Konietzny S."/>
            <person name="Kopp M."/>
            <person name="Krause L."/>
            <person name="Krug D."/>
            <person name="Linke B."/>
            <person name="Mahmud T."/>
            <person name="Martinez-Arias R."/>
            <person name="McHardy A.C."/>
            <person name="Merai M."/>
            <person name="Meyer F."/>
            <person name="Mormann S."/>
            <person name="Munoz-Dorado J."/>
            <person name="Perez J."/>
            <person name="Pradella S."/>
            <person name="Rachid S."/>
            <person name="Raddatz G."/>
            <person name="Rosenau F."/>
            <person name="Rueckert C."/>
            <person name="Sasse F."/>
            <person name="Scharfe M."/>
            <person name="Schuster S.C."/>
            <person name="Suen G."/>
            <person name="Treuner-Lange A."/>
            <person name="Velicer G.J."/>
            <person name="Vorholter F.-J."/>
            <person name="Weissman K.J."/>
            <person name="Welch R.D."/>
            <person name="Wenzel S.C."/>
            <person name="Whitworth D.E."/>
            <person name="Wilhelm S."/>
            <person name="Wittmann C."/>
            <person name="Bloecker H."/>
            <person name="Puehler A."/>
            <person name="Mueller R."/>
        </authorList>
    </citation>
    <scope>NUCLEOTIDE SEQUENCE [LARGE SCALE GENOMIC DNA]</scope>
    <source>
        <strain evidence="4">So ce56</strain>
    </source>
</reference>
<dbReference type="AlphaFoldDB" id="A9GN70"/>
<keyword evidence="1" id="KW-0732">Signal</keyword>
<dbReference type="RefSeq" id="WP_012236012.1">
    <property type="nucleotide sequence ID" value="NC_010162.1"/>
</dbReference>
<evidence type="ECO:0000313" key="4">
    <source>
        <dbReference type="Proteomes" id="UP000002139"/>
    </source>
</evidence>
<dbReference type="OrthoDB" id="7675395at2"/>
<gene>
    <name evidence="3" type="ordered locus">sce3381</name>
</gene>
<dbReference type="eggNOG" id="COG3386">
    <property type="taxonomic scope" value="Bacteria"/>
</dbReference>
<dbReference type="HOGENOM" id="CLU_070070_0_0_7"/>
<dbReference type="EMBL" id="AM746676">
    <property type="protein sequence ID" value="CAN93540.1"/>
    <property type="molecule type" value="Genomic_DNA"/>
</dbReference>
<dbReference type="Proteomes" id="UP000002139">
    <property type="component" value="Chromosome"/>
</dbReference>
<dbReference type="Pfam" id="PF08450">
    <property type="entry name" value="SGL"/>
    <property type="match status" value="1"/>
</dbReference>
<dbReference type="STRING" id="448385.sce3381"/>
<dbReference type="SUPFAM" id="SSF63829">
    <property type="entry name" value="Calcium-dependent phosphotriesterase"/>
    <property type="match status" value="1"/>
</dbReference>
<evidence type="ECO:0000259" key="2">
    <source>
        <dbReference type="Pfam" id="PF08450"/>
    </source>
</evidence>
<feature type="chain" id="PRO_5002739138" description="SMP-30/Gluconolactonase/LRE-like region domain-containing protein" evidence="1">
    <location>
        <begin position="24"/>
        <end position="311"/>
    </location>
</feature>
<accession>A9GN70</accession>
<dbReference type="KEGG" id="scl:sce3381"/>
<feature type="domain" description="SMP-30/Gluconolactonase/LRE-like region" evidence="2">
    <location>
        <begin position="81"/>
        <end position="275"/>
    </location>
</feature>
<organism evidence="3 4">
    <name type="scientific">Sorangium cellulosum (strain So ce56)</name>
    <name type="common">Polyangium cellulosum (strain So ce56)</name>
    <dbReference type="NCBI Taxonomy" id="448385"/>
    <lineage>
        <taxon>Bacteria</taxon>
        <taxon>Pseudomonadati</taxon>
        <taxon>Myxococcota</taxon>
        <taxon>Polyangia</taxon>
        <taxon>Polyangiales</taxon>
        <taxon>Polyangiaceae</taxon>
        <taxon>Sorangium</taxon>
    </lineage>
</organism>
<name>A9GN70_SORC5</name>
<protein>
    <recommendedName>
        <fullName evidence="2">SMP-30/Gluconolactonase/LRE-like region domain-containing protein</fullName>
    </recommendedName>
</protein>
<dbReference type="InterPro" id="IPR013658">
    <property type="entry name" value="SGL"/>
</dbReference>